<feature type="transmembrane region" description="Helical" evidence="5">
    <location>
        <begin position="108"/>
        <end position="124"/>
    </location>
</feature>
<keyword evidence="3 5" id="KW-1133">Transmembrane helix</keyword>
<keyword evidence="4 5" id="KW-0472">Membrane</keyword>
<name>A0ABQ4UTI7_9HYPH</name>
<dbReference type="Proteomes" id="UP001055093">
    <property type="component" value="Unassembled WGS sequence"/>
</dbReference>
<feature type="transmembrane region" description="Helical" evidence="5">
    <location>
        <begin position="197"/>
        <end position="224"/>
    </location>
</feature>
<accession>A0ABQ4UTI7</accession>
<comment type="subcellular location">
    <subcellularLocation>
        <location evidence="1">Membrane</location>
        <topology evidence="1">Multi-pass membrane protein</topology>
    </subcellularLocation>
</comment>
<dbReference type="EMBL" id="BPRE01000006">
    <property type="protein sequence ID" value="GJE75648.1"/>
    <property type="molecule type" value="Genomic_DNA"/>
</dbReference>
<evidence type="ECO:0000256" key="3">
    <source>
        <dbReference type="ARBA" id="ARBA00022989"/>
    </source>
</evidence>
<protein>
    <recommendedName>
        <fullName evidence="6">O-antigen ligase-related domain-containing protein</fullName>
    </recommendedName>
</protein>
<evidence type="ECO:0000259" key="6">
    <source>
        <dbReference type="Pfam" id="PF04932"/>
    </source>
</evidence>
<evidence type="ECO:0000313" key="7">
    <source>
        <dbReference type="EMBL" id="GJE75648.1"/>
    </source>
</evidence>
<proteinExistence type="predicted"/>
<evidence type="ECO:0000256" key="1">
    <source>
        <dbReference type="ARBA" id="ARBA00004141"/>
    </source>
</evidence>
<comment type="caution">
    <text evidence="7">The sequence shown here is derived from an EMBL/GenBank/DDBJ whole genome shotgun (WGS) entry which is preliminary data.</text>
</comment>
<evidence type="ECO:0000256" key="4">
    <source>
        <dbReference type="ARBA" id="ARBA00023136"/>
    </source>
</evidence>
<dbReference type="RefSeq" id="WP_137831042.1">
    <property type="nucleotide sequence ID" value="NZ_BPRE01000006.1"/>
</dbReference>
<feature type="transmembrane region" description="Helical" evidence="5">
    <location>
        <begin position="413"/>
        <end position="431"/>
    </location>
</feature>
<feature type="transmembrane region" description="Helical" evidence="5">
    <location>
        <begin position="136"/>
        <end position="156"/>
    </location>
</feature>
<gene>
    <name evidence="7" type="ORF">BGCPKDLD_2233</name>
</gene>
<feature type="transmembrane region" description="Helical" evidence="5">
    <location>
        <begin position="387"/>
        <end position="407"/>
    </location>
</feature>
<organism evidence="7 8">
    <name type="scientific">Methylorubrum suomiense</name>
    <dbReference type="NCBI Taxonomy" id="144191"/>
    <lineage>
        <taxon>Bacteria</taxon>
        <taxon>Pseudomonadati</taxon>
        <taxon>Pseudomonadota</taxon>
        <taxon>Alphaproteobacteria</taxon>
        <taxon>Hyphomicrobiales</taxon>
        <taxon>Methylobacteriaceae</taxon>
        <taxon>Methylorubrum</taxon>
    </lineage>
</organism>
<feature type="transmembrane region" description="Helical" evidence="5">
    <location>
        <begin position="80"/>
        <end position="101"/>
    </location>
</feature>
<sequence length="451" mass="47775">MTRSAVGIRPLAPPAPRVFGDVYVGAVCLSLAGYAILGKTFASIGVPPLYIGEILLAAGLVALGRSGCGLAAMATPPSRLLLVLIAWVVARTLPYLGLWGADALRDSVIVTYGAFCFIVVALVLEEPARLERVLASYHAFARVYGFIGGGCAALALSKVMIPGTSLQVVDLSPGAIATHLAGAAAFAVLGLGRFSRLWMAALLVGMVAVTSSRGAMLACVFAILAATVLGGRVRQVAPVIALGVVALLVVSLIGVKVQFTPDSRVIGPDQIIEGFKSILGVSDASNFEATKEFRTRWWATIQDYTFAGPYFWSGKGFGVNIAMEDGYQLWAISEGLRSPHNASMTVLARAGVPGLVLWVTLFAAWFAMLVHSMLLARRRKEARWAKILVWIACYGAAILIEASFNVTLEGPMVGIWFWCLFGLGIAASMMFRSGLFPATVLDGSFGLPERS</sequence>
<keyword evidence="8" id="KW-1185">Reference proteome</keyword>
<reference evidence="7" key="1">
    <citation type="journal article" date="2021" name="Front. Microbiol.">
        <title>Comprehensive Comparative Genomics and Phenotyping of Methylobacterium Species.</title>
        <authorList>
            <person name="Alessa O."/>
            <person name="Ogura Y."/>
            <person name="Fujitani Y."/>
            <person name="Takami H."/>
            <person name="Hayashi T."/>
            <person name="Sahin N."/>
            <person name="Tani A."/>
        </authorList>
    </citation>
    <scope>NUCLEOTIDE SEQUENCE</scope>
    <source>
        <strain evidence="7">DSM 14458</strain>
    </source>
</reference>
<dbReference type="InterPro" id="IPR007016">
    <property type="entry name" value="O-antigen_ligase-rel_domated"/>
</dbReference>
<dbReference type="Pfam" id="PF04932">
    <property type="entry name" value="Wzy_C"/>
    <property type="match status" value="1"/>
</dbReference>
<evidence type="ECO:0000313" key="8">
    <source>
        <dbReference type="Proteomes" id="UP001055093"/>
    </source>
</evidence>
<feature type="domain" description="O-antigen ligase-related" evidence="6">
    <location>
        <begin position="199"/>
        <end position="359"/>
    </location>
</feature>
<evidence type="ECO:0000256" key="5">
    <source>
        <dbReference type="SAM" id="Phobius"/>
    </source>
</evidence>
<keyword evidence="2 5" id="KW-0812">Transmembrane</keyword>
<feature type="transmembrane region" description="Helical" evidence="5">
    <location>
        <begin position="236"/>
        <end position="255"/>
    </location>
</feature>
<feature type="transmembrane region" description="Helical" evidence="5">
    <location>
        <begin position="168"/>
        <end position="191"/>
    </location>
</feature>
<feature type="transmembrane region" description="Helical" evidence="5">
    <location>
        <begin position="22"/>
        <end position="42"/>
    </location>
</feature>
<evidence type="ECO:0000256" key="2">
    <source>
        <dbReference type="ARBA" id="ARBA00022692"/>
    </source>
</evidence>
<feature type="transmembrane region" description="Helical" evidence="5">
    <location>
        <begin position="355"/>
        <end position="375"/>
    </location>
</feature>
<reference evidence="7" key="2">
    <citation type="submission" date="2021-08" db="EMBL/GenBank/DDBJ databases">
        <authorList>
            <person name="Tani A."/>
            <person name="Ola A."/>
            <person name="Ogura Y."/>
            <person name="Katsura K."/>
            <person name="Hayashi T."/>
        </authorList>
    </citation>
    <scope>NUCLEOTIDE SEQUENCE</scope>
    <source>
        <strain evidence="7">DSM 14458</strain>
    </source>
</reference>